<dbReference type="Proteomes" id="UP000222542">
    <property type="component" value="Unassembled WGS sequence"/>
</dbReference>
<dbReference type="STRING" id="4072.A0A2G2YJV3"/>
<evidence type="ECO:0000313" key="1">
    <source>
        <dbReference type="EMBL" id="PHT70032.1"/>
    </source>
</evidence>
<dbReference type="Gramene" id="PHT70032">
    <property type="protein sequence ID" value="PHT70032"/>
    <property type="gene ID" value="T459_25136"/>
</dbReference>
<keyword evidence="2" id="KW-1185">Reference proteome</keyword>
<dbReference type="InterPro" id="IPR019410">
    <property type="entry name" value="Methyltransf_16"/>
</dbReference>
<dbReference type="Gene3D" id="3.40.50.150">
    <property type="entry name" value="Vaccinia Virus protein VP39"/>
    <property type="match status" value="1"/>
</dbReference>
<dbReference type="EMBL" id="AYRZ02000010">
    <property type="protein sequence ID" value="PHT70032.1"/>
    <property type="molecule type" value="Genomic_DNA"/>
</dbReference>
<dbReference type="AlphaFoldDB" id="A0A2G2YJV3"/>
<accession>A0A2G2YJV3</accession>
<protein>
    <submittedName>
        <fullName evidence="1">Uncharacterized protein</fullName>
    </submittedName>
</protein>
<organism evidence="1 2">
    <name type="scientific">Capsicum annuum</name>
    <name type="common">Capsicum pepper</name>
    <dbReference type="NCBI Taxonomy" id="4072"/>
    <lineage>
        <taxon>Eukaryota</taxon>
        <taxon>Viridiplantae</taxon>
        <taxon>Streptophyta</taxon>
        <taxon>Embryophyta</taxon>
        <taxon>Tracheophyta</taxon>
        <taxon>Spermatophyta</taxon>
        <taxon>Magnoliopsida</taxon>
        <taxon>eudicotyledons</taxon>
        <taxon>Gunneridae</taxon>
        <taxon>Pentapetalae</taxon>
        <taxon>asterids</taxon>
        <taxon>lamiids</taxon>
        <taxon>Solanales</taxon>
        <taxon>Solanaceae</taxon>
        <taxon>Solanoideae</taxon>
        <taxon>Capsiceae</taxon>
        <taxon>Capsicum</taxon>
    </lineage>
</organism>
<dbReference type="Pfam" id="PF10294">
    <property type="entry name" value="Methyltransf_16"/>
    <property type="match status" value="1"/>
</dbReference>
<reference evidence="1 2" key="2">
    <citation type="journal article" date="2017" name="Genome Biol.">
        <title>New reference genome sequences of hot pepper reveal the massive evolution of plant disease-resistance genes by retroduplication.</title>
        <authorList>
            <person name="Kim S."/>
            <person name="Park J."/>
            <person name="Yeom S.I."/>
            <person name="Kim Y.M."/>
            <person name="Seo E."/>
            <person name="Kim K.T."/>
            <person name="Kim M.S."/>
            <person name="Lee J.M."/>
            <person name="Cheong K."/>
            <person name="Shin H.S."/>
            <person name="Kim S.B."/>
            <person name="Han K."/>
            <person name="Lee J."/>
            <person name="Park M."/>
            <person name="Lee H.A."/>
            <person name="Lee H.Y."/>
            <person name="Lee Y."/>
            <person name="Oh S."/>
            <person name="Lee J.H."/>
            <person name="Choi E."/>
            <person name="Choi E."/>
            <person name="Lee S.E."/>
            <person name="Jeon J."/>
            <person name="Kim H."/>
            <person name="Choi G."/>
            <person name="Song H."/>
            <person name="Lee J."/>
            <person name="Lee S.C."/>
            <person name="Kwon J.K."/>
            <person name="Lee H.Y."/>
            <person name="Koo N."/>
            <person name="Hong Y."/>
            <person name="Kim R.W."/>
            <person name="Kang W.H."/>
            <person name="Huh J.H."/>
            <person name="Kang B.C."/>
            <person name="Yang T.J."/>
            <person name="Lee Y.H."/>
            <person name="Bennetzen J.L."/>
            <person name="Choi D."/>
        </authorList>
    </citation>
    <scope>NUCLEOTIDE SEQUENCE [LARGE SCALE GENOMIC DNA]</scope>
    <source>
        <strain evidence="2">cv. CM334</strain>
    </source>
</reference>
<gene>
    <name evidence="1" type="ORF">T459_25136</name>
</gene>
<proteinExistence type="predicted"/>
<reference evidence="1 2" key="1">
    <citation type="journal article" date="2014" name="Nat. Genet.">
        <title>Genome sequence of the hot pepper provides insights into the evolution of pungency in Capsicum species.</title>
        <authorList>
            <person name="Kim S."/>
            <person name="Park M."/>
            <person name="Yeom S.I."/>
            <person name="Kim Y.M."/>
            <person name="Lee J.M."/>
            <person name="Lee H.A."/>
            <person name="Seo E."/>
            <person name="Choi J."/>
            <person name="Cheong K."/>
            <person name="Kim K.T."/>
            <person name="Jung K."/>
            <person name="Lee G.W."/>
            <person name="Oh S.K."/>
            <person name="Bae C."/>
            <person name="Kim S.B."/>
            <person name="Lee H.Y."/>
            <person name="Kim S.Y."/>
            <person name="Kim M.S."/>
            <person name="Kang B.C."/>
            <person name="Jo Y.D."/>
            <person name="Yang H.B."/>
            <person name="Jeong H.J."/>
            <person name="Kang W.H."/>
            <person name="Kwon J.K."/>
            <person name="Shin C."/>
            <person name="Lim J.Y."/>
            <person name="Park J.H."/>
            <person name="Huh J.H."/>
            <person name="Kim J.S."/>
            <person name="Kim B.D."/>
            <person name="Cohen O."/>
            <person name="Paran I."/>
            <person name="Suh M.C."/>
            <person name="Lee S.B."/>
            <person name="Kim Y.K."/>
            <person name="Shin Y."/>
            <person name="Noh S.J."/>
            <person name="Park J."/>
            <person name="Seo Y.S."/>
            <person name="Kwon S.Y."/>
            <person name="Kim H.A."/>
            <person name="Park J.M."/>
            <person name="Kim H.J."/>
            <person name="Choi S.B."/>
            <person name="Bosland P.W."/>
            <person name="Reeves G."/>
            <person name="Jo S.H."/>
            <person name="Lee B.W."/>
            <person name="Cho H.T."/>
            <person name="Choi H.S."/>
            <person name="Lee M.S."/>
            <person name="Yu Y."/>
            <person name="Do Choi Y."/>
            <person name="Park B.S."/>
            <person name="van Deynze A."/>
            <person name="Ashrafi H."/>
            <person name="Hill T."/>
            <person name="Kim W.T."/>
            <person name="Pai H.S."/>
            <person name="Ahn H.K."/>
            <person name="Yeam I."/>
            <person name="Giovannoni J.J."/>
            <person name="Rose J.K."/>
            <person name="Sorensen I."/>
            <person name="Lee S.J."/>
            <person name="Kim R.W."/>
            <person name="Choi I.Y."/>
            <person name="Choi B.S."/>
            <person name="Lim J.S."/>
            <person name="Lee Y.H."/>
            <person name="Choi D."/>
        </authorList>
    </citation>
    <scope>NUCLEOTIDE SEQUENCE [LARGE SCALE GENOMIC DNA]</scope>
    <source>
        <strain evidence="2">cv. CM334</strain>
    </source>
</reference>
<comment type="caution">
    <text evidence="1">The sequence shown here is derived from an EMBL/GenBank/DDBJ whole genome shotgun (WGS) entry which is preliminary data.</text>
</comment>
<dbReference type="InterPro" id="IPR029063">
    <property type="entry name" value="SAM-dependent_MTases_sf"/>
</dbReference>
<evidence type="ECO:0000313" key="2">
    <source>
        <dbReference type="Proteomes" id="UP000222542"/>
    </source>
</evidence>
<name>A0A2G2YJV3_CAPAN</name>
<sequence length="482" mass="54109">MLYETKCWPVKNSSRPKDEDDRDEDASMDVQCLHLPWASATENELRELMPDIILGADVIYDPLCLPHLVRVLKILLKREHLNLHLNNGSKDCPPDRRCFKSKETSSAGDLDVYVRKEKIYGNPHADHLSPGLGQRPVAYIASVIRSIDTFNCFLSLAERENLIVSDITETMKPLDLLPYVKSYQRSSIIWLPKKKETESSPSKGTSAAAQLHPPLYDLGLQALSQLGAEDNEHEKEECIKRDNPYSYSPSIEELVKTFSIDHYPVRIQCDGATDFTGEFMAFEATPYLRQQVNYEEEVSCLRVLRWLSAKINKNVKFLDLFNPSKEASNNHHKKIILEGGLVAVDDGSRNGSGTGAAVRANDAPLIVFETTSHYDYDHNGCTNFSLDFAISSECSVYKFQDCKAKHNGVINAINALTASVKKMTSKRGVIPSKRISYPYAPLEIKTAKRRRKDTSKASSSIKKSKIAMPLLSLALMFCMQGP</sequence>